<dbReference type="GO" id="GO:0140664">
    <property type="term" value="F:ATP-dependent DNA damage sensor activity"/>
    <property type="evidence" value="ECO:0007669"/>
    <property type="project" value="InterPro"/>
</dbReference>
<evidence type="ECO:0000256" key="3">
    <source>
        <dbReference type="ARBA" id="ARBA00023125"/>
    </source>
</evidence>
<evidence type="ECO:0000256" key="4">
    <source>
        <dbReference type="SAM" id="Coils"/>
    </source>
</evidence>
<dbReference type="AlphaFoldDB" id="A0A4P6K0H5"/>
<dbReference type="Gene3D" id="3.40.50.300">
    <property type="entry name" value="P-loop containing nucleotide triphosphate hydrolases"/>
    <property type="match status" value="1"/>
</dbReference>
<dbReference type="InterPro" id="IPR000432">
    <property type="entry name" value="DNA_mismatch_repair_MutS_C"/>
</dbReference>
<keyword evidence="8" id="KW-1185">Reference proteome</keyword>
<feature type="domain" description="DNA mismatch repair proteins mutS family" evidence="6">
    <location>
        <begin position="436"/>
        <end position="617"/>
    </location>
</feature>
<keyword evidence="4" id="KW-0175">Coiled coil</keyword>
<dbReference type="Pfam" id="PF00488">
    <property type="entry name" value="MutS_V"/>
    <property type="match status" value="1"/>
</dbReference>
<dbReference type="InterPro" id="IPR036187">
    <property type="entry name" value="DNA_mismatch_repair_MutS_sf"/>
</dbReference>
<dbReference type="GO" id="GO:0006298">
    <property type="term" value="P:mismatch repair"/>
    <property type="evidence" value="ECO:0007669"/>
    <property type="project" value="InterPro"/>
</dbReference>
<reference evidence="7 8" key="1">
    <citation type="submission" date="2019-01" db="EMBL/GenBank/DDBJ databases">
        <title>Ktedonosporobacter rubrisoli SCAWS-G2.</title>
        <authorList>
            <person name="Huang Y."/>
            <person name="Yan B."/>
        </authorList>
    </citation>
    <scope>NUCLEOTIDE SEQUENCE [LARGE SCALE GENOMIC DNA]</scope>
    <source>
        <strain evidence="7 8">SCAWS-G2</strain>
    </source>
</reference>
<name>A0A4P6K0H5_KTERU</name>
<evidence type="ECO:0000313" key="8">
    <source>
        <dbReference type="Proteomes" id="UP000290365"/>
    </source>
</evidence>
<feature type="coiled-coil region" evidence="4">
    <location>
        <begin position="1"/>
        <end position="28"/>
    </location>
</feature>
<keyword evidence="3" id="KW-0238">DNA-binding</keyword>
<feature type="transmembrane region" description="Helical" evidence="5">
    <location>
        <begin position="216"/>
        <end position="238"/>
    </location>
</feature>
<dbReference type="Proteomes" id="UP000290365">
    <property type="component" value="Chromosome"/>
</dbReference>
<dbReference type="KEGG" id="kbs:EPA93_38975"/>
<keyword evidence="1" id="KW-0547">Nucleotide-binding</keyword>
<dbReference type="PANTHER" id="PTHR11361:SF99">
    <property type="entry name" value="DNA MISMATCH REPAIR PROTEIN"/>
    <property type="match status" value="1"/>
</dbReference>
<keyword evidence="5" id="KW-0472">Membrane</keyword>
<evidence type="ECO:0000259" key="6">
    <source>
        <dbReference type="SMART" id="SM00534"/>
    </source>
</evidence>
<gene>
    <name evidence="7" type="ORF">EPA93_38975</name>
</gene>
<dbReference type="RefSeq" id="WP_129892698.1">
    <property type="nucleotide sequence ID" value="NZ_CP035758.1"/>
</dbReference>
<dbReference type="GO" id="GO:0005524">
    <property type="term" value="F:ATP binding"/>
    <property type="evidence" value="ECO:0007669"/>
    <property type="project" value="UniProtKB-KW"/>
</dbReference>
<sequence>MNKKQERLYLLERQIERLKRRVDRLDQRSNRYSWLRVGIFFGGLLLCVLAFLVSWWLVAVMALIALSAFFIVAHFQGKIDRSLNRHRIWLYIKSTHVARIKLDWNNLPPVPAGEARPEHPFETDLDITGERSIYRLLNVAASLDGGQRLRNWLLATAPDLEAIRRRQVLVHEMLPLTLFRDKLILKSLIASKRSAEHLEGQRLLNWLQQQARPAKLLPLFWGSLALNVLTLVLLVLVFVLNLQQYWIISLLCSIVLFYTTKSKRGDTLEDADFLGAALGTLGGVFEYLEAFPYRQAQNVGKLCEPFLTQQAKRPSALLTRTSRIATVSMLGKNALLHLLFNAFLPWDVYWAYRLGQCKEQIAERLPLWLDIWFELEALNSLATFAYLNPEYVLPEVEAACANSTEQKTVFQGRDLGHPLIPVDKKVTNSFTLNELGDVVIITGSNMSGKSTFLRTLGVNLCLAYAGSVVNASQLQTELFRIFTCIKVSDSVTDGYSYFYAEVRRLKALLQALEQKEALPLFFLIDEIFKGTNNRERLIGSRSYVHALAGRNCAGLLSTHDLELVKLAEILPQVTNRHFREEVVDGQMLFDYKLRSGPCPTTNALKIMRMEGLPVEDGL</sequence>
<dbReference type="InterPro" id="IPR045076">
    <property type="entry name" value="MutS"/>
</dbReference>
<evidence type="ECO:0000256" key="5">
    <source>
        <dbReference type="SAM" id="Phobius"/>
    </source>
</evidence>
<keyword evidence="5" id="KW-1133">Transmembrane helix</keyword>
<dbReference type="SUPFAM" id="SSF52540">
    <property type="entry name" value="P-loop containing nucleoside triphosphate hydrolases"/>
    <property type="match status" value="1"/>
</dbReference>
<dbReference type="EMBL" id="CP035758">
    <property type="protein sequence ID" value="QBD81637.1"/>
    <property type="molecule type" value="Genomic_DNA"/>
</dbReference>
<proteinExistence type="predicted"/>
<feature type="transmembrane region" description="Helical" evidence="5">
    <location>
        <begin position="58"/>
        <end position="77"/>
    </location>
</feature>
<dbReference type="OrthoDB" id="9802448at2"/>
<evidence type="ECO:0000313" key="7">
    <source>
        <dbReference type="EMBL" id="QBD81637.1"/>
    </source>
</evidence>
<dbReference type="PANTHER" id="PTHR11361">
    <property type="entry name" value="DNA MISMATCH REPAIR PROTEIN MUTS FAMILY MEMBER"/>
    <property type="match status" value="1"/>
</dbReference>
<evidence type="ECO:0000256" key="2">
    <source>
        <dbReference type="ARBA" id="ARBA00022840"/>
    </source>
</evidence>
<dbReference type="GO" id="GO:0005829">
    <property type="term" value="C:cytosol"/>
    <property type="evidence" value="ECO:0007669"/>
    <property type="project" value="TreeGrafter"/>
</dbReference>
<keyword evidence="2" id="KW-0067">ATP-binding</keyword>
<feature type="transmembrane region" description="Helical" evidence="5">
    <location>
        <begin position="34"/>
        <end position="52"/>
    </location>
</feature>
<accession>A0A4P6K0H5</accession>
<dbReference type="SUPFAM" id="SSF48334">
    <property type="entry name" value="DNA repair protein MutS, domain III"/>
    <property type="match status" value="1"/>
</dbReference>
<evidence type="ECO:0000256" key="1">
    <source>
        <dbReference type="ARBA" id="ARBA00022741"/>
    </source>
</evidence>
<protein>
    <recommendedName>
        <fullName evidence="6">DNA mismatch repair proteins mutS family domain-containing protein</fullName>
    </recommendedName>
</protein>
<dbReference type="CDD" id="cd03283">
    <property type="entry name" value="ABC_MutS-like"/>
    <property type="match status" value="1"/>
</dbReference>
<organism evidence="7 8">
    <name type="scientific">Ktedonosporobacter rubrisoli</name>
    <dbReference type="NCBI Taxonomy" id="2509675"/>
    <lineage>
        <taxon>Bacteria</taxon>
        <taxon>Bacillati</taxon>
        <taxon>Chloroflexota</taxon>
        <taxon>Ktedonobacteria</taxon>
        <taxon>Ktedonobacterales</taxon>
        <taxon>Ktedonosporobacteraceae</taxon>
        <taxon>Ktedonosporobacter</taxon>
    </lineage>
</organism>
<dbReference type="InterPro" id="IPR027417">
    <property type="entry name" value="P-loop_NTPase"/>
</dbReference>
<dbReference type="GO" id="GO:0030983">
    <property type="term" value="F:mismatched DNA binding"/>
    <property type="evidence" value="ECO:0007669"/>
    <property type="project" value="InterPro"/>
</dbReference>
<keyword evidence="5" id="KW-0812">Transmembrane</keyword>
<dbReference type="SMART" id="SM00534">
    <property type="entry name" value="MUTSac"/>
    <property type="match status" value="1"/>
</dbReference>